<proteinExistence type="predicted"/>
<dbReference type="GeneID" id="24097363"/>
<name>J4HWL1_9APHY</name>
<keyword evidence="3" id="KW-1185">Reference proteome</keyword>
<dbReference type="STRING" id="599839.J4HWL1"/>
<dbReference type="Proteomes" id="UP000006352">
    <property type="component" value="Unassembled WGS sequence"/>
</dbReference>
<dbReference type="RefSeq" id="XP_012181735.1">
    <property type="nucleotide sequence ID" value="XM_012326345.1"/>
</dbReference>
<dbReference type="EMBL" id="HE797081">
    <property type="protein sequence ID" value="CCM02452.1"/>
    <property type="molecule type" value="Genomic_DNA"/>
</dbReference>
<feature type="transmembrane region" description="Helical" evidence="1">
    <location>
        <begin position="221"/>
        <end position="240"/>
    </location>
</feature>
<keyword evidence="1" id="KW-0472">Membrane</keyword>
<protein>
    <submittedName>
        <fullName evidence="2">Uncharacterized protein</fullName>
    </submittedName>
</protein>
<evidence type="ECO:0000313" key="3">
    <source>
        <dbReference type="Proteomes" id="UP000006352"/>
    </source>
</evidence>
<keyword evidence="1" id="KW-0812">Transmembrane</keyword>
<dbReference type="InParanoid" id="J4HWL1"/>
<gene>
    <name evidence="2" type="ORF">FIBRA_04551</name>
</gene>
<organism evidence="2 3">
    <name type="scientific">Fibroporia radiculosa</name>
    <dbReference type="NCBI Taxonomy" id="599839"/>
    <lineage>
        <taxon>Eukaryota</taxon>
        <taxon>Fungi</taxon>
        <taxon>Dikarya</taxon>
        <taxon>Basidiomycota</taxon>
        <taxon>Agaricomycotina</taxon>
        <taxon>Agaricomycetes</taxon>
        <taxon>Polyporales</taxon>
        <taxon>Fibroporiaceae</taxon>
        <taxon>Fibroporia</taxon>
    </lineage>
</organism>
<dbReference type="AlphaFoldDB" id="J4HWL1"/>
<reference evidence="2 3" key="1">
    <citation type="journal article" date="2012" name="Appl. Environ. Microbiol.">
        <title>Short-read sequencing for genomic analysis of the brown rot fungus Fibroporia radiculosa.</title>
        <authorList>
            <person name="Tang J.D."/>
            <person name="Perkins A.D."/>
            <person name="Sonstegard T.S."/>
            <person name="Schroeder S.G."/>
            <person name="Burgess S.C."/>
            <person name="Diehl S.V."/>
        </authorList>
    </citation>
    <scope>NUCLEOTIDE SEQUENCE [LARGE SCALE GENOMIC DNA]</scope>
    <source>
        <strain evidence="2 3">TFFH 294</strain>
    </source>
</reference>
<dbReference type="HOGENOM" id="CLU_025274_1_1_1"/>
<feature type="transmembrane region" description="Helical" evidence="1">
    <location>
        <begin position="320"/>
        <end position="340"/>
    </location>
</feature>
<feature type="transmembrane region" description="Helical" evidence="1">
    <location>
        <begin position="346"/>
        <end position="366"/>
    </location>
</feature>
<evidence type="ECO:0000313" key="2">
    <source>
        <dbReference type="EMBL" id="CCM02452.1"/>
    </source>
</evidence>
<dbReference type="OrthoDB" id="2366471at2759"/>
<evidence type="ECO:0000256" key="1">
    <source>
        <dbReference type="SAM" id="Phobius"/>
    </source>
</evidence>
<accession>J4HWL1</accession>
<feature type="transmembrane region" description="Helical" evidence="1">
    <location>
        <begin position="246"/>
        <end position="264"/>
    </location>
</feature>
<sequence length="509" mass="56153">MYIPSTQAATSLLRRSIPQIPLSDAKFTLDASGVAGIFGGDEAVSAMATVHVYQGRKWLGWYNSPGAYEISKRYGQLAKSRLWSGLFPGPGTDPATLFELDGQKGPRFKSFVSGTMLPDSGHLGALLMAECEEIKGIPIAGRVSKPAVKEVKEEGSSDKDLASVQTLGKEVKDLEKSRLDPKTQLRLKKDAKRPTLVTVVNLDNVPPDTLFPTLPRRHSQLFASIPIFASVAACVLSGLFQDWWAFTMILLGIVTSGWACWVIGSGHFTFSHPIPAAGSPPGDGILESSSGVVVLIGEEGAVNAVTRGRFSLQFGSEPEYSNIGIASTMLMIQFIAQLLLIPQATLFGQLMFVMSLGVSWGYNSWLSSLDKEKIQRKILMRKVLKLPEENMSKFTVTTRTTMAVLVCLILSRIDPPKVLDDNVEELARDGPEKILHYLIPNDTKVWNRFRRTIALQIIENRSEFQLDCSDLVGLQDRDQKLLMTLCEDAEAARKAYHEHNMEAMTSRHR</sequence>
<keyword evidence="1" id="KW-1133">Transmembrane helix</keyword>